<accession>A0A396S4M6</accession>
<dbReference type="PROSITE" id="PS00758">
    <property type="entry name" value="ARGE_DAPE_CPG2_1"/>
    <property type="match status" value="1"/>
</dbReference>
<proteinExistence type="predicted"/>
<dbReference type="InterPro" id="IPR002933">
    <property type="entry name" value="Peptidase_M20"/>
</dbReference>
<keyword evidence="3" id="KW-0378">Hydrolase</keyword>
<dbReference type="Gene3D" id="3.40.630.10">
    <property type="entry name" value="Zn peptidases"/>
    <property type="match status" value="2"/>
</dbReference>
<dbReference type="Pfam" id="PF01546">
    <property type="entry name" value="Peptidase_M20"/>
    <property type="match status" value="1"/>
</dbReference>
<dbReference type="InterPro" id="IPR011650">
    <property type="entry name" value="Peptidase_M20_dimer"/>
</dbReference>
<reference evidence="6 7" key="1">
    <citation type="submission" date="2018-08" db="EMBL/GenBank/DDBJ databases">
        <title>Lysinibacillus sp. YLB-03 draft genome sequence.</title>
        <authorList>
            <person name="Yu L."/>
        </authorList>
    </citation>
    <scope>NUCLEOTIDE SEQUENCE [LARGE SCALE GENOMIC DNA]</scope>
    <source>
        <strain evidence="6 7">YLB-03</strain>
    </source>
</reference>
<keyword evidence="4" id="KW-0862">Zinc</keyword>
<dbReference type="GO" id="GO:0046872">
    <property type="term" value="F:metal ion binding"/>
    <property type="evidence" value="ECO:0007669"/>
    <property type="project" value="UniProtKB-KW"/>
</dbReference>
<evidence type="ECO:0000256" key="1">
    <source>
        <dbReference type="ARBA" id="ARBA00001947"/>
    </source>
</evidence>
<dbReference type="SUPFAM" id="SSF53187">
    <property type="entry name" value="Zn-dependent exopeptidases"/>
    <property type="match status" value="1"/>
</dbReference>
<dbReference type="InterPro" id="IPR050072">
    <property type="entry name" value="Peptidase_M20A"/>
</dbReference>
<evidence type="ECO:0000259" key="5">
    <source>
        <dbReference type="Pfam" id="PF07687"/>
    </source>
</evidence>
<dbReference type="Proteomes" id="UP000265692">
    <property type="component" value="Unassembled WGS sequence"/>
</dbReference>
<dbReference type="Pfam" id="PF07687">
    <property type="entry name" value="M20_dimer"/>
    <property type="match status" value="1"/>
</dbReference>
<evidence type="ECO:0000256" key="2">
    <source>
        <dbReference type="ARBA" id="ARBA00022723"/>
    </source>
</evidence>
<sequence length="438" mass="47365">MTKEIFVASGRGYLSNRMIRELIRSRQRELVELAASFIRIPSENPSPQFKKRSAEMGHHISRYLAAKGFSITEHRRSENALVTVVCDAPLTKVSGPRLLFCGHTDVVPAGNRSRWTFDPFSGEVRAGMLLGRGASDMKGGLASLVFVAGLLQEFAPSLNLKGSLGVIASPDEENGGMEVASLLAQGLIKGDACLIGEPTHPRHPNVGEKTMAFMRVTIPGLPGHGSTHPITGTSAIRKGAIAVDALAKLLEFKATPPADLGQLLYNTEWFLYEQGDPSLSQLLYRPSYNPGIIQGGKKVNVIADECIIEVDSRVPFGMKPEFVLDVARSLVGTVAPGAVVEPMVPFVNPNWTLQNRPIVQATELGIKRVLGMEKPIFSILLLGSSDASHFRSHGIDTVLYGPGMQHTVHGYDERVSVKSLVESAEIYAETAINYLGSS</sequence>
<dbReference type="AlphaFoldDB" id="A0A396S4M6"/>
<evidence type="ECO:0000313" key="7">
    <source>
        <dbReference type="Proteomes" id="UP000265692"/>
    </source>
</evidence>
<dbReference type="InterPro" id="IPR036264">
    <property type="entry name" value="Bact_exopeptidase_dim_dom"/>
</dbReference>
<evidence type="ECO:0000313" key="6">
    <source>
        <dbReference type="EMBL" id="RHW34102.1"/>
    </source>
</evidence>
<dbReference type="GO" id="GO:0016787">
    <property type="term" value="F:hydrolase activity"/>
    <property type="evidence" value="ECO:0007669"/>
    <property type="project" value="UniProtKB-KW"/>
</dbReference>
<evidence type="ECO:0000256" key="4">
    <source>
        <dbReference type="ARBA" id="ARBA00022833"/>
    </source>
</evidence>
<organism evidence="6 7">
    <name type="scientific">Ureibacillus yapensis</name>
    <dbReference type="NCBI Taxonomy" id="2304605"/>
    <lineage>
        <taxon>Bacteria</taxon>
        <taxon>Bacillati</taxon>
        <taxon>Bacillota</taxon>
        <taxon>Bacilli</taxon>
        <taxon>Bacillales</taxon>
        <taxon>Caryophanaceae</taxon>
        <taxon>Ureibacillus</taxon>
    </lineage>
</organism>
<dbReference type="SUPFAM" id="SSF55031">
    <property type="entry name" value="Bacterial exopeptidase dimerisation domain"/>
    <property type="match status" value="1"/>
</dbReference>
<gene>
    <name evidence="6" type="ORF">D1B33_15020</name>
</gene>
<comment type="cofactor">
    <cofactor evidence="1">
        <name>Zn(2+)</name>
        <dbReference type="ChEBI" id="CHEBI:29105"/>
    </cofactor>
</comment>
<keyword evidence="2" id="KW-0479">Metal-binding</keyword>
<name>A0A396S4M6_9BACL</name>
<dbReference type="Gene3D" id="3.30.70.360">
    <property type="match status" value="1"/>
</dbReference>
<dbReference type="EMBL" id="QWEI01000009">
    <property type="protein sequence ID" value="RHW34102.1"/>
    <property type="molecule type" value="Genomic_DNA"/>
</dbReference>
<protein>
    <submittedName>
        <fullName evidence="6">M20 family peptidase</fullName>
    </submittedName>
</protein>
<dbReference type="PANTHER" id="PTHR43808:SF32">
    <property type="entry name" value="ARGE_DAPE-RELATED DEACYLASE"/>
    <property type="match status" value="1"/>
</dbReference>
<dbReference type="InterPro" id="IPR001261">
    <property type="entry name" value="ArgE/DapE_CS"/>
</dbReference>
<comment type="caution">
    <text evidence="6">The sequence shown here is derived from an EMBL/GenBank/DDBJ whole genome shotgun (WGS) entry which is preliminary data.</text>
</comment>
<dbReference type="PANTHER" id="PTHR43808">
    <property type="entry name" value="ACETYLORNITHINE DEACETYLASE"/>
    <property type="match status" value="1"/>
</dbReference>
<feature type="domain" description="Peptidase M20 dimerisation" evidence="5">
    <location>
        <begin position="206"/>
        <end position="336"/>
    </location>
</feature>
<evidence type="ECO:0000256" key="3">
    <source>
        <dbReference type="ARBA" id="ARBA00022801"/>
    </source>
</evidence>
<keyword evidence="7" id="KW-1185">Reference proteome</keyword>